<dbReference type="PANTHER" id="PTHR30055:SF226">
    <property type="entry name" value="HTH-TYPE TRANSCRIPTIONAL REGULATOR PKSA"/>
    <property type="match status" value="1"/>
</dbReference>
<reference evidence="5 6" key="1">
    <citation type="submission" date="2024-08" db="EMBL/GenBank/DDBJ databases">
        <title>Mycobacterium servetensis sp. nov., a novel rapid-growing mycobacterial species recovered from a human patient in Zaragoza, Spain.</title>
        <authorList>
            <person name="Tristancho-Baro A.I."/>
            <person name="Buenestado-Serrano S."/>
            <person name="Garcia De Viedma D."/>
            <person name="Milagro-Beamonte A."/>
            <person name="Burillo N."/>
            <person name="Sanz S."/>
            <person name="Lopez-Calleja A.I."/>
            <person name="Penas-Utrilla D."/>
            <person name="Guardingo M."/>
            <person name="Garcia M.J."/>
            <person name="Vinuelas-Bayon J."/>
        </authorList>
    </citation>
    <scope>NUCLEOTIDE SEQUENCE [LARGE SCALE GENOMIC DNA]</scope>
    <source>
        <strain evidence="6">HUMS_12744610</strain>
    </source>
</reference>
<comment type="caution">
    <text evidence="5">The sequence shown here is derived from an EMBL/GenBank/DDBJ whole genome shotgun (WGS) entry which is preliminary data.</text>
</comment>
<dbReference type="PANTHER" id="PTHR30055">
    <property type="entry name" value="HTH-TYPE TRANSCRIPTIONAL REGULATOR RUTR"/>
    <property type="match status" value="1"/>
</dbReference>
<sequence>MSPAVGRRPGRPPAARADQTRRRIVRAARQVFSERGFDGATFQEIAVRADLTRPAINHYFSSKQDLYREVVRQTNHDVVGAGIERARREGTLLGRLGAFLTVARQADMDNPAASAFLVTNVLEAQRHPELNAAENDAVRMTREFLIRAVGDAMDRGEIGVEIGAPALVEALLLLLCGTGFYAGYLRSHQEMQAVIETLRRLLEGALRRPAG</sequence>
<name>A0ABV4C7R7_9MYCO</name>
<feature type="DNA-binding region" description="H-T-H motif" evidence="2">
    <location>
        <begin position="41"/>
        <end position="60"/>
    </location>
</feature>
<dbReference type="InterPro" id="IPR001647">
    <property type="entry name" value="HTH_TetR"/>
</dbReference>
<dbReference type="SUPFAM" id="SSF46689">
    <property type="entry name" value="Homeodomain-like"/>
    <property type="match status" value="1"/>
</dbReference>
<gene>
    <name evidence="5" type="ORF">AB8998_28305</name>
</gene>
<evidence type="ECO:0000256" key="1">
    <source>
        <dbReference type="ARBA" id="ARBA00023125"/>
    </source>
</evidence>
<evidence type="ECO:0000256" key="2">
    <source>
        <dbReference type="PROSITE-ProRule" id="PRU00335"/>
    </source>
</evidence>
<evidence type="ECO:0000256" key="3">
    <source>
        <dbReference type="SAM" id="MobiDB-lite"/>
    </source>
</evidence>
<feature type="compositionally biased region" description="Low complexity" evidence="3">
    <location>
        <begin position="1"/>
        <end position="17"/>
    </location>
</feature>
<organism evidence="5 6">
    <name type="scientific">Mycobacterium servetii</name>
    <dbReference type="NCBI Taxonomy" id="3237418"/>
    <lineage>
        <taxon>Bacteria</taxon>
        <taxon>Bacillati</taxon>
        <taxon>Actinomycetota</taxon>
        <taxon>Actinomycetes</taxon>
        <taxon>Mycobacteriales</taxon>
        <taxon>Mycobacteriaceae</taxon>
        <taxon>Mycobacterium</taxon>
    </lineage>
</organism>
<protein>
    <submittedName>
        <fullName evidence="5">TetR/AcrR family transcriptional regulator</fullName>
    </submittedName>
</protein>
<dbReference type="Gene3D" id="1.10.10.60">
    <property type="entry name" value="Homeodomain-like"/>
    <property type="match status" value="1"/>
</dbReference>
<accession>A0ABV4C7R7</accession>
<keyword evidence="6" id="KW-1185">Reference proteome</keyword>
<dbReference type="PRINTS" id="PR00455">
    <property type="entry name" value="HTHTETR"/>
</dbReference>
<dbReference type="Proteomes" id="UP001564760">
    <property type="component" value="Unassembled WGS sequence"/>
</dbReference>
<dbReference type="SUPFAM" id="SSF48498">
    <property type="entry name" value="Tetracyclin repressor-like, C-terminal domain"/>
    <property type="match status" value="1"/>
</dbReference>
<evidence type="ECO:0000313" key="6">
    <source>
        <dbReference type="Proteomes" id="UP001564760"/>
    </source>
</evidence>
<keyword evidence="1 2" id="KW-0238">DNA-binding</keyword>
<feature type="domain" description="HTH tetR-type" evidence="4">
    <location>
        <begin position="18"/>
        <end position="78"/>
    </location>
</feature>
<dbReference type="Gene3D" id="1.10.357.10">
    <property type="entry name" value="Tetracycline Repressor, domain 2"/>
    <property type="match status" value="1"/>
</dbReference>
<dbReference type="RefSeq" id="WP_369741195.1">
    <property type="nucleotide sequence ID" value="NZ_JBGEDP010000001.1"/>
</dbReference>
<proteinExistence type="predicted"/>
<dbReference type="InterPro" id="IPR009057">
    <property type="entry name" value="Homeodomain-like_sf"/>
</dbReference>
<dbReference type="InterPro" id="IPR036271">
    <property type="entry name" value="Tet_transcr_reg_TetR-rel_C_sf"/>
</dbReference>
<evidence type="ECO:0000259" key="4">
    <source>
        <dbReference type="PROSITE" id="PS50977"/>
    </source>
</evidence>
<dbReference type="EMBL" id="JBGEDP010000001">
    <property type="protein sequence ID" value="MEY8018590.1"/>
    <property type="molecule type" value="Genomic_DNA"/>
</dbReference>
<evidence type="ECO:0000313" key="5">
    <source>
        <dbReference type="EMBL" id="MEY8018590.1"/>
    </source>
</evidence>
<dbReference type="InterPro" id="IPR050109">
    <property type="entry name" value="HTH-type_TetR-like_transc_reg"/>
</dbReference>
<dbReference type="PROSITE" id="PS50977">
    <property type="entry name" value="HTH_TETR_2"/>
    <property type="match status" value="1"/>
</dbReference>
<feature type="region of interest" description="Disordered" evidence="3">
    <location>
        <begin position="1"/>
        <end position="21"/>
    </location>
</feature>
<dbReference type="Pfam" id="PF00440">
    <property type="entry name" value="TetR_N"/>
    <property type="match status" value="1"/>
</dbReference>